<organism evidence="9 10">
    <name type="scientific">Nocardioides malaquae</name>
    <dbReference type="NCBI Taxonomy" id="2773426"/>
    <lineage>
        <taxon>Bacteria</taxon>
        <taxon>Bacillati</taxon>
        <taxon>Actinomycetota</taxon>
        <taxon>Actinomycetes</taxon>
        <taxon>Propionibacteriales</taxon>
        <taxon>Nocardioidaceae</taxon>
        <taxon>Nocardioides</taxon>
    </lineage>
</organism>
<sequence>MDRVTTAASGLLLLVAACALATPLLLTWGWLDPYTPAQHLLDEDGMPRVGVSWTHWLGVEPGLGRDVLSRLWLGTALSLAVAAAATALAVALGVLVGLTAGMQGGWVDAVLARLLELTLAFPQVLLLVALDVVAVTVLVEVVGLPEGTPSRGIYVVLVLGLFGWTGIAGVVRSQVLALREQEFVVAARAYGASTARVWWREVLPNLRSTVLVQATLLLPACVAAEAAVGYLGVGIQAPTPTLGNLLQDALRHAESAPLYFFAPAVVLTVVVLALNLAGDGLRDAGDPLLRPGAGTAR</sequence>
<comment type="similarity">
    <text evidence="7">Belongs to the binding-protein-dependent transport system permease family.</text>
</comment>
<dbReference type="PANTHER" id="PTHR43386">
    <property type="entry name" value="OLIGOPEPTIDE TRANSPORT SYSTEM PERMEASE PROTEIN APPC"/>
    <property type="match status" value="1"/>
</dbReference>
<dbReference type="InterPro" id="IPR050366">
    <property type="entry name" value="BP-dependent_transpt_permease"/>
</dbReference>
<feature type="transmembrane region" description="Helical" evidence="7">
    <location>
        <begin position="257"/>
        <end position="277"/>
    </location>
</feature>
<dbReference type="Proteomes" id="UP000756387">
    <property type="component" value="Unassembled WGS sequence"/>
</dbReference>
<proteinExistence type="inferred from homology"/>
<evidence type="ECO:0000259" key="8">
    <source>
        <dbReference type="PROSITE" id="PS50928"/>
    </source>
</evidence>
<evidence type="ECO:0000256" key="5">
    <source>
        <dbReference type="ARBA" id="ARBA00022989"/>
    </source>
</evidence>
<evidence type="ECO:0000256" key="2">
    <source>
        <dbReference type="ARBA" id="ARBA00022448"/>
    </source>
</evidence>
<comment type="caution">
    <text evidence="9">The sequence shown here is derived from an EMBL/GenBank/DDBJ whole genome shotgun (WGS) entry which is preliminary data.</text>
</comment>
<dbReference type="InterPro" id="IPR035906">
    <property type="entry name" value="MetI-like_sf"/>
</dbReference>
<dbReference type="RefSeq" id="WP_193637658.1">
    <property type="nucleotide sequence ID" value="NZ_JADCSA010000005.1"/>
</dbReference>
<feature type="domain" description="ABC transmembrane type-1" evidence="8">
    <location>
        <begin position="75"/>
        <end position="278"/>
    </location>
</feature>
<feature type="transmembrane region" description="Helical" evidence="7">
    <location>
        <begin position="216"/>
        <end position="237"/>
    </location>
</feature>
<dbReference type="PROSITE" id="PS50928">
    <property type="entry name" value="ABC_TM1"/>
    <property type="match status" value="1"/>
</dbReference>
<dbReference type="PANTHER" id="PTHR43386:SF1">
    <property type="entry name" value="D,D-DIPEPTIDE TRANSPORT SYSTEM PERMEASE PROTEIN DDPC-RELATED"/>
    <property type="match status" value="1"/>
</dbReference>
<keyword evidence="5 7" id="KW-1133">Transmembrane helix</keyword>
<evidence type="ECO:0000256" key="1">
    <source>
        <dbReference type="ARBA" id="ARBA00004651"/>
    </source>
</evidence>
<feature type="transmembrane region" description="Helical" evidence="7">
    <location>
        <begin position="151"/>
        <end position="171"/>
    </location>
</feature>
<name>A0ABR9RRX7_9ACTN</name>
<dbReference type="Gene3D" id="1.10.3720.10">
    <property type="entry name" value="MetI-like"/>
    <property type="match status" value="1"/>
</dbReference>
<dbReference type="SUPFAM" id="SSF161098">
    <property type="entry name" value="MetI-like"/>
    <property type="match status" value="1"/>
</dbReference>
<evidence type="ECO:0000256" key="4">
    <source>
        <dbReference type="ARBA" id="ARBA00022692"/>
    </source>
</evidence>
<keyword evidence="4 7" id="KW-0812">Transmembrane</keyword>
<feature type="transmembrane region" description="Helical" evidence="7">
    <location>
        <begin position="71"/>
        <end position="98"/>
    </location>
</feature>
<evidence type="ECO:0000256" key="6">
    <source>
        <dbReference type="ARBA" id="ARBA00023136"/>
    </source>
</evidence>
<keyword evidence="6 7" id="KW-0472">Membrane</keyword>
<evidence type="ECO:0000313" key="10">
    <source>
        <dbReference type="Proteomes" id="UP000756387"/>
    </source>
</evidence>
<protein>
    <submittedName>
        <fullName evidence="9">ABC transporter permease</fullName>
    </submittedName>
</protein>
<keyword evidence="2 7" id="KW-0813">Transport</keyword>
<evidence type="ECO:0000313" key="9">
    <source>
        <dbReference type="EMBL" id="MBE7324325.1"/>
    </source>
</evidence>
<dbReference type="CDD" id="cd06261">
    <property type="entry name" value="TM_PBP2"/>
    <property type="match status" value="1"/>
</dbReference>
<keyword evidence="3" id="KW-1003">Cell membrane</keyword>
<evidence type="ECO:0000256" key="3">
    <source>
        <dbReference type="ARBA" id="ARBA00022475"/>
    </source>
</evidence>
<comment type="subcellular location">
    <subcellularLocation>
        <location evidence="1 7">Cell membrane</location>
        <topology evidence="1 7">Multi-pass membrane protein</topology>
    </subcellularLocation>
</comment>
<gene>
    <name evidence="9" type="ORF">IEQ44_06640</name>
</gene>
<feature type="transmembrane region" description="Helical" evidence="7">
    <location>
        <begin position="119"/>
        <end position="139"/>
    </location>
</feature>
<reference evidence="9 10" key="1">
    <citation type="submission" date="2020-10" db="EMBL/GenBank/DDBJ databases">
        <title>Nocardioides sp. isolated from sludge.</title>
        <authorList>
            <person name="Zhang X."/>
        </authorList>
    </citation>
    <scope>NUCLEOTIDE SEQUENCE [LARGE SCALE GENOMIC DNA]</scope>
    <source>
        <strain evidence="9 10">Y6</strain>
    </source>
</reference>
<accession>A0ABR9RRX7</accession>
<dbReference type="Pfam" id="PF00528">
    <property type="entry name" value="BPD_transp_1"/>
    <property type="match status" value="1"/>
</dbReference>
<dbReference type="PROSITE" id="PS51257">
    <property type="entry name" value="PROKAR_LIPOPROTEIN"/>
    <property type="match status" value="1"/>
</dbReference>
<keyword evidence="10" id="KW-1185">Reference proteome</keyword>
<dbReference type="EMBL" id="JADCSA010000005">
    <property type="protein sequence ID" value="MBE7324325.1"/>
    <property type="molecule type" value="Genomic_DNA"/>
</dbReference>
<dbReference type="InterPro" id="IPR000515">
    <property type="entry name" value="MetI-like"/>
</dbReference>
<evidence type="ECO:0000256" key="7">
    <source>
        <dbReference type="RuleBase" id="RU363032"/>
    </source>
</evidence>